<dbReference type="AlphaFoldDB" id="A0A1L7CZH3"/>
<keyword evidence="1" id="KW-0472">Membrane</keyword>
<name>A0A1L7CZH3_9CORY</name>
<gene>
    <name evidence="2" type="ORF">CSPHI_09620</name>
</gene>
<keyword evidence="3" id="KW-1185">Reference proteome</keyword>
<evidence type="ECO:0000256" key="1">
    <source>
        <dbReference type="SAM" id="Phobius"/>
    </source>
</evidence>
<proteinExistence type="predicted"/>
<keyword evidence="1" id="KW-0812">Transmembrane</keyword>
<evidence type="ECO:0000313" key="3">
    <source>
        <dbReference type="Proteomes" id="UP000185469"/>
    </source>
</evidence>
<dbReference type="OrthoDB" id="4413216at2"/>
<organism evidence="2 3">
    <name type="scientific">Corynebacterium sphenisci DSM 44792</name>
    <dbReference type="NCBI Taxonomy" id="1437874"/>
    <lineage>
        <taxon>Bacteria</taxon>
        <taxon>Bacillati</taxon>
        <taxon>Actinomycetota</taxon>
        <taxon>Actinomycetes</taxon>
        <taxon>Mycobacteriales</taxon>
        <taxon>Corynebacteriaceae</taxon>
        <taxon>Corynebacterium</taxon>
    </lineage>
</organism>
<protein>
    <submittedName>
        <fullName evidence="2">Membrane protein</fullName>
    </submittedName>
</protein>
<feature type="transmembrane region" description="Helical" evidence="1">
    <location>
        <begin position="64"/>
        <end position="84"/>
    </location>
</feature>
<reference evidence="2 3" key="1">
    <citation type="submission" date="2014-08" db="EMBL/GenBank/DDBJ databases">
        <title>Complete genome sequence of Corynebacterium sphenisci CECT 5990(T) (=DSM 44792(T)), isolated from healthy wild penguins.</title>
        <authorList>
            <person name="Ruckert C."/>
            <person name="Albersmeier A."/>
            <person name="Winkler A."/>
            <person name="Kalinowski J."/>
        </authorList>
    </citation>
    <scope>NUCLEOTIDE SEQUENCE [LARGE SCALE GENOMIC DNA]</scope>
    <source>
        <strain evidence="2 3">DSM 44792</strain>
    </source>
</reference>
<accession>A0A1L7CZH3</accession>
<dbReference type="EMBL" id="CP009248">
    <property type="protein sequence ID" value="APT91222.1"/>
    <property type="molecule type" value="Genomic_DNA"/>
</dbReference>
<dbReference type="Proteomes" id="UP000185469">
    <property type="component" value="Chromosome"/>
</dbReference>
<dbReference type="KEGG" id="csph:CSPHI_09620"/>
<dbReference type="STRING" id="1437874.CSPHI_09620"/>
<dbReference type="RefSeq" id="WP_075692766.1">
    <property type="nucleotide sequence ID" value="NZ_CP009248.1"/>
</dbReference>
<sequence length="154" mass="16987">MAFPQDELDPGEEVLLDLNPVFGRLVLPWLELILITGVIWLLIGVIDGPLIAAGDLGWLRRGLLVAWAGLVAWRAAAPVAAWLGERTVVTDRRILLRRGWLRPRVVVIDRAAIRAVDRRGADLELRVDPWGPPLALRDVPGARRVARLLAPGRG</sequence>
<evidence type="ECO:0000313" key="2">
    <source>
        <dbReference type="EMBL" id="APT91222.1"/>
    </source>
</evidence>
<feature type="transmembrane region" description="Helical" evidence="1">
    <location>
        <begin position="26"/>
        <end position="52"/>
    </location>
</feature>
<keyword evidence="1" id="KW-1133">Transmembrane helix</keyword>